<dbReference type="Proteomes" id="UP000005868">
    <property type="component" value="Chromosome"/>
</dbReference>
<keyword evidence="4" id="KW-1185">Reference proteome</keyword>
<proteinExistence type="predicted"/>
<evidence type="ECO:0000256" key="1">
    <source>
        <dbReference type="SAM" id="MobiDB-lite"/>
    </source>
</evidence>
<feature type="region of interest" description="Disordered" evidence="1">
    <location>
        <begin position="1"/>
        <end position="37"/>
    </location>
</feature>
<reference evidence="4" key="1">
    <citation type="submission" date="2011-10" db="EMBL/GenBank/DDBJ databases">
        <title>The complete genome of chromosome of Thermovirga lienii DSM 17291.</title>
        <authorList>
            <consortium name="US DOE Joint Genome Institute (JGI-PGF)"/>
            <person name="Lucas S."/>
            <person name="Copeland A."/>
            <person name="Lapidus A."/>
            <person name="Glavina del Rio T."/>
            <person name="Dalin E."/>
            <person name="Tice H."/>
            <person name="Bruce D."/>
            <person name="Goodwin L."/>
            <person name="Pitluck S."/>
            <person name="Peters L."/>
            <person name="Mikhailova N."/>
            <person name="Saunders E."/>
            <person name="Kyrpides N."/>
            <person name="Mavromatis K."/>
            <person name="Ivanova N."/>
            <person name="Last F.I."/>
            <person name="Brettin T."/>
            <person name="Detter J.C."/>
            <person name="Han C."/>
            <person name="Larimer F."/>
            <person name="Land M."/>
            <person name="Hauser L."/>
            <person name="Markowitz V."/>
            <person name="Cheng J.-F."/>
            <person name="Hugenholtz P."/>
            <person name="Woyke T."/>
            <person name="Wu D."/>
            <person name="Spring S."/>
            <person name="Schroeder M."/>
            <person name="Brambilla E.-M."/>
            <person name="Klenk H.-P."/>
            <person name="Eisen J.A."/>
        </authorList>
    </citation>
    <scope>NUCLEOTIDE SEQUENCE [LARGE SCALE GENOMIC DNA]</scope>
    <source>
        <strain evidence="4">ATCC BAA-1197 / DSM 17291 / Cas60314</strain>
    </source>
</reference>
<dbReference type="OrthoDB" id="8232853at2"/>
<dbReference type="HOGENOM" id="CLU_1814896_0_0_0"/>
<evidence type="ECO:0000313" key="4">
    <source>
        <dbReference type="Proteomes" id="UP000005868"/>
    </source>
</evidence>
<accession>G7V928</accession>
<name>G7V928_THELD</name>
<dbReference type="SUPFAM" id="SSF141371">
    <property type="entry name" value="PilZ domain-like"/>
    <property type="match status" value="1"/>
</dbReference>
<feature type="compositionally biased region" description="Basic and acidic residues" evidence="1">
    <location>
        <begin position="1"/>
        <end position="15"/>
    </location>
</feature>
<evidence type="ECO:0000313" key="3">
    <source>
        <dbReference type="EMBL" id="AER67562.1"/>
    </source>
</evidence>
<dbReference type="STRING" id="580340.Tlie_1853"/>
<dbReference type="Pfam" id="PF07238">
    <property type="entry name" value="PilZ"/>
    <property type="match status" value="1"/>
</dbReference>
<dbReference type="AlphaFoldDB" id="G7V928"/>
<feature type="domain" description="PilZ" evidence="2">
    <location>
        <begin position="17"/>
        <end position="121"/>
    </location>
</feature>
<gene>
    <name evidence="3" type="ordered locus">Tlie_1853</name>
</gene>
<reference evidence="3 4" key="2">
    <citation type="journal article" date="2012" name="Stand. Genomic Sci.">
        <title>Genome sequence of the moderately thermophilic, amino-acid-degrading and sulfur-reducing bacterium Thermovirga lienii type strain (Cas60314(T)).</title>
        <authorList>
            <person name="Goker M."/>
            <person name="Saunders E."/>
            <person name="Lapidus A."/>
            <person name="Nolan M."/>
            <person name="Lucas S."/>
            <person name="Hammon N."/>
            <person name="Deshpande S."/>
            <person name="Cheng J.F."/>
            <person name="Han C."/>
            <person name="Tapia R."/>
            <person name="Goodwin L.A."/>
            <person name="Pitluck S."/>
            <person name="Liolios K."/>
            <person name="Mavromatis K."/>
            <person name="Pagani I."/>
            <person name="Ivanova N."/>
            <person name="Mikhailova N."/>
            <person name="Pati A."/>
            <person name="Chen A."/>
            <person name="Palaniappan K."/>
            <person name="Land M."/>
            <person name="Chang Y.J."/>
            <person name="Jeffries C.D."/>
            <person name="Brambilla E.M."/>
            <person name="Rohde M."/>
            <person name="Spring S."/>
            <person name="Detter J.C."/>
            <person name="Woyke T."/>
            <person name="Bristow J."/>
            <person name="Eisen J.A."/>
            <person name="Markowitz V."/>
            <person name="Hugenholtz P."/>
            <person name="Kyrpides N.C."/>
            <person name="Klenk H.P."/>
        </authorList>
    </citation>
    <scope>NUCLEOTIDE SEQUENCE [LARGE SCALE GENOMIC DNA]</scope>
    <source>
        <strain evidence="4">ATCC BAA-1197 / DSM 17291 / Cas60314</strain>
    </source>
</reference>
<protein>
    <submittedName>
        <fullName evidence="3">Type IV pilus assembly PilZ</fullName>
    </submittedName>
</protein>
<dbReference type="KEGG" id="tli:Tlie_1853"/>
<organism evidence="3 4">
    <name type="scientific">Thermovirga lienii (strain ATCC BAA-1197 / DSM 17291 / Cas60314)</name>
    <dbReference type="NCBI Taxonomy" id="580340"/>
    <lineage>
        <taxon>Bacteria</taxon>
        <taxon>Thermotogati</taxon>
        <taxon>Synergistota</taxon>
        <taxon>Synergistia</taxon>
        <taxon>Synergistales</taxon>
        <taxon>Thermovirgaceae</taxon>
        <taxon>Thermovirga</taxon>
    </lineage>
</organism>
<dbReference type="Gene3D" id="2.40.10.220">
    <property type="entry name" value="predicted glycosyltransferase like domains"/>
    <property type="match status" value="1"/>
</dbReference>
<evidence type="ECO:0000259" key="2">
    <source>
        <dbReference type="Pfam" id="PF07238"/>
    </source>
</evidence>
<sequence>MVSEDMNKPSVEDPSKKRRYARAPFETKASVGPSPSGPWIEAQVMDISFGGAHVRFKNDETIVKGEQGEVCAVKFHAKGEDKVYVGKLAWVTKEETPDGVKMVEAGVNFGELPLEKKNEILKVFMWTKLEQNSQKEKSQENL</sequence>
<dbReference type="InterPro" id="IPR009875">
    <property type="entry name" value="PilZ_domain"/>
</dbReference>
<dbReference type="GO" id="GO:0035438">
    <property type="term" value="F:cyclic-di-GMP binding"/>
    <property type="evidence" value="ECO:0007669"/>
    <property type="project" value="InterPro"/>
</dbReference>
<dbReference type="EMBL" id="CP003096">
    <property type="protein sequence ID" value="AER67562.1"/>
    <property type="molecule type" value="Genomic_DNA"/>
</dbReference>